<dbReference type="SUPFAM" id="SSF51735">
    <property type="entry name" value="NAD(P)-binding Rossmann-fold domains"/>
    <property type="match status" value="1"/>
</dbReference>
<evidence type="ECO:0000313" key="5">
    <source>
        <dbReference type="EMBL" id="KAL2834541.1"/>
    </source>
</evidence>
<evidence type="ECO:0008006" key="7">
    <source>
        <dbReference type="Google" id="ProtNLM"/>
    </source>
</evidence>
<sequence length="493" mass="52703">MSRPLEGKFGIVTGGSRGIGEAIAKNLASKGCSLLLNFTSETSRARTEALCATLSSTHSIRCVSVQADLSTPEEGVKQIINAAATHFPNTTIDILINNAGVSADRTLNDPEKGLIDTPYFNWHYSINVLAPLLLTQAVAPHLPTNRSGRIVNISSVSSSLGFVGQTVYGGTKAALEAMTRTWARELADRATVNAVNPGPVTGDMYFKTGEGFWNQIQGFQDNTPLSKLADSEKEDPNLSIGLTDEQKGLVREKMGGRRPAFTEEVAGVVGMLCTADGGWCTGSVKSTNDRIHPVLFKMPPRLKPSSALLRLRTPRAPLSHGLRNPGSIPNRSIQTFTTPRRNATLKPNASITTYGAIRAFSSTPASAAPSSTSGRSQADLIVEELQELYETATDELEIATESTDSATIYAASDRESARDALNSLVAAFELYTSGVAPEPATGEGNGETGVLVELAIDPADVPENVREEVRKRVGQRVREVKSAVENLEARVHD</sequence>
<evidence type="ECO:0000256" key="4">
    <source>
        <dbReference type="SAM" id="Coils"/>
    </source>
</evidence>
<organism evidence="5 6">
    <name type="scientific">Aspergillus pseudoustus</name>
    <dbReference type="NCBI Taxonomy" id="1810923"/>
    <lineage>
        <taxon>Eukaryota</taxon>
        <taxon>Fungi</taxon>
        <taxon>Dikarya</taxon>
        <taxon>Ascomycota</taxon>
        <taxon>Pezizomycotina</taxon>
        <taxon>Eurotiomycetes</taxon>
        <taxon>Eurotiomycetidae</taxon>
        <taxon>Eurotiales</taxon>
        <taxon>Aspergillaceae</taxon>
        <taxon>Aspergillus</taxon>
        <taxon>Aspergillus subgen. Nidulantes</taxon>
    </lineage>
</organism>
<dbReference type="PRINTS" id="PR00081">
    <property type="entry name" value="GDHRDH"/>
</dbReference>
<dbReference type="CDD" id="cd05233">
    <property type="entry name" value="SDR_c"/>
    <property type="match status" value="1"/>
</dbReference>
<dbReference type="Gene3D" id="3.40.50.720">
    <property type="entry name" value="NAD(P)-binding Rossmann-like Domain"/>
    <property type="match status" value="1"/>
</dbReference>
<keyword evidence="4" id="KW-0175">Coiled coil</keyword>
<comment type="caution">
    <text evidence="5">The sequence shown here is derived from an EMBL/GenBank/DDBJ whole genome shotgun (WGS) entry which is preliminary data.</text>
</comment>
<dbReference type="InterPro" id="IPR036291">
    <property type="entry name" value="NAD(P)-bd_dom_sf"/>
</dbReference>
<evidence type="ECO:0000256" key="2">
    <source>
        <dbReference type="ARBA" id="ARBA00022857"/>
    </source>
</evidence>
<dbReference type="Proteomes" id="UP001610446">
    <property type="component" value="Unassembled WGS sequence"/>
</dbReference>
<dbReference type="PANTHER" id="PTHR42760:SF111">
    <property type="entry name" value="3-OXOACYL-(ACYL-CARRIER-PROTEIN) REDUCTASE (AFU_ORTHOLOGUE AFUA_1G10100)"/>
    <property type="match status" value="1"/>
</dbReference>
<name>A0ABR4J3B9_9EURO</name>
<dbReference type="InterPro" id="IPR002347">
    <property type="entry name" value="SDR_fam"/>
</dbReference>
<dbReference type="PROSITE" id="PS00061">
    <property type="entry name" value="ADH_SHORT"/>
    <property type="match status" value="1"/>
</dbReference>
<proteinExistence type="inferred from homology"/>
<evidence type="ECO:0000256" key="1">
    <source>
        <dbReference type="ARBA" id="ARBA00006484"/>
    </source>
</evidence>
<comment type="similarity">
    <text evidence="1 3">Belongs to the short-chain dehydrogenases/reductases (SDR) family.</text>
</comment>
<gene>
    <name evidence="5" type="ORF">BJY01DRAFT_259573</name>
</gene>
<dbReference type="Pfam" id="PF00106">
    <property type="entry name" value="adh_short"/>
    <property type="match status" value="1"/>
</dbReference>
<keyword evidence="6" id="KW-1185">Reference proteome</keyword>
<dbReference type="PRINTS" id="PR00080">
    <property type="entry name" value="SDRFAMILY"/>
</dbReference>
<feature type="coiled-coil region" evidence="4">
    <location>
        <begin position="375"/>
        <end position="402"/>
    </location>
</feature>
<reference evidence="5 6" key="1">
    <citation type="submission" date="2024-07" db="EMBL/GenBank/DDBJ databases">
        <title>Section-level genome sequencing and comparative genomics of Aspergillus sections Usti and Cavernicolus.</title>
        <authorList>
            <consortium name="Lawrence Berkeley National Laboratory"/>
            <person name="Nybo J.L."/>
            <person name="Vesth T.C."/>
            <person name="Theobald S."/>
            <person name="Frisvad J.C."/>
            <person name="Larsen T.O."/>
            <person name="Kjaerboelling I."/>
            <person name="Rothschild-Mancinelli K."/>
            <person name="Lyhne E.K."/>
            <person name="Kogle M.E."/>
            <person name="Barry K."/>
            <person name="Clum A."/>
            <person name="Na H."/>
            <person name="Ledsgaard L."/>
            <person name="Lin J."/>
            <person name="Lipzen A."/>
            <person name="Kuo A."/>
            <person name="Riley R."/>
            <person name="Mondo S."/>
            <person name="Labutti K."/>
            <person name="Haridas S."/>
            <person name="Pangalinan J."/>
            <person name="Salamov A.A."/>
            <person name="Simmons B.A."/>
            <person name="Magnuson J.K."/>
            <person name="Chen J."/>
            <person name="Drula E."/>
            <person name="Henrissat B."/>
            <person name="Wiebenga A."/>
            <person name="Lubbers R.J."/>
            <person name="Gomes A.C."/>
            <person name="Makela M.R."/>
            <person name="Stajich J."/>
            <person name="Grigoriev I.V."/>
            <person name="Mortensen U.H."/>
            <person name="De Vries R.P."/>
            <person name="Baker S.E."/>
            <person name="Andersen M.R."/>
        </authorList>
    </citation>
    <scope>NUCLEOTIDE SEQUENCE [LARGE SCALE GENOMIC DNA]</scope>
    <source>
        <strain evidence="5 6">CBS 123904</strain>
    </source>
</reference>
<protein>
    <recommendedName>
        <fullName evidence="7">NAD(P)-binding protein</fullName>
    </recommendedName>
</protein>
<keyword evidence="2" id="KW-0521">NADP</keyword>
<evidence type="ECO:0000256" key="3">
    <source>
        <dbReference type="RuleBase" id="RU000363"/>
    </source>
</evidence>
<accession>A0ABR4J3B9</accession>
<dbReference type="PANTHER" id="PTHR42760">
    <property type="entry name" value="SHORT-CHAIN DEHYDROGENASES/REDUCTASES FAMILY MEMBER"/>
    <property type="match status" value="1"/>
</dbReference>
<dbReference type="EMBL" id="JBFXLU010000223">
    <property type="protein sequence ID" value="KAL2834541.1"/>
    <property type="molecule type" value="Genomic_DNA"/>
</dbReference>
<dbReference type="InterPro" id="IPR020904">
    <property type="entry name" value="Sc_DH/Rdtase_CS"/>
</dbReference>
<evidence type="ECO:0000313" key="6">
    <source>
        <dbReference type="Proteomes" id="UP001610446"/>
    </source>
</evidence>